<feature type="transmembrane region" description="Helical" evidence="4">
    <location>
        <begin position="586"/>
        <end position="610"/>
    </location>
</feature>
<accession>A0A1C4VR97</accession>
<evidence type="ECO:0000313" key="6">
    <source>
        <dbReference type="EMBL" id="SCE86473.1"/>
    </source>
</evidence>
<evidence type="ECO:0000259" key="5">
    <source>
        <dbReference type="PROSITE" id="PS50853"/>
    </source>
</evidence>
<dbReference type="Gene3D" id="2.60.40.10">
    <property type="entry name" value="Immunoglobulins"/>
    <property type="match status" value="1"/>
</dbReference>
<organism evidence="6 7">
    <name type="scientific">Micromonospora haikouensis</name>
    <dbReference type="NCBI Taxonomy" id="686309"/>
    <lineage>
        <taxon>Bacteria</taxon>
        <taxon>Bacillati</taxon>
        <taxon>Actinomycetota</taxon>
        <taxon>Actinomycetes</taxon>
        <taxon>Micromonosporales</taxon>
        <taxon>Micromonosporaceae</taxon>
        <taxon>Micromonospora</taxon>
    </lineage>
</organism>
<feature type="compositionally biased region" description="Low complexity" evidence="3">
    <location>
        <begin position="389"/>
        <end position="413"/>
    </location>
</feature>
<dbReference type="SMART" id="SM00060">
    <property type="entry name" value="FN3"/>
    <property type="match status" value="1"/>
</dbReference>
<evidence type="ECO:0000256" key="3">
    <source>
        <dbReference type="SAM" id="MobiDB-lite"/>
    </source>
</evidence>
<keyword evidence="4" id="KW-1133">Transmembrane helix</keyword>
<name>A0A1C4VR97_9ACTN</name>
<evidence type="ECO:0000256" key="1">
    <source>
        <dbReference type="ARBA" id="ARBA00023295"/>
    </source>
</evidence>
<dbReference type="Proteomes" id="UP000199375">
    <property type="component" value="Unassembled WGS sequence"/>
</dbReference>
<keyword evidence="4" id="KW-0812">Transmembrane</keyword>
<sequence length="728" mass="73568">MADPAGGVGTPSPGSMADVSQPSPLAALQHRALALRAAGDVAGACRLLADAIDPLRASFGEDHPEVLGTAHLLARLHREADDPAATRRVLEEALAAGERRWHPADPLMLAFSFDLASVAEELGNRHEARRHYSRVAEAGPAVLGADHPAVQAARHYLGGAGAGTTPPLPPVPPPPRYPTTPPVPPAFPRQPPPPPLPVSAPPRQPPPPPPRIPAPSRSPESAAPATTRHGSEPPHPATVPGVPPAPPVAAPPAAATKPASGTDAPPQQPVSPWAPQVAPPAPRIPAPPRPGPGGQGGPVPQPPPVPTRGWDEPTIQVRQIDPLLREEAARQEAIRAATGPGGDSSPALAIGAGPSVGAPPGGGPVSGVPASAPPLGATRDDGRPAGDTPVSGSPVSGAPISGSPISGSPVSGSPVPPWGMTAPPWSGVSPPRSPAEPVGAEPTARDDAEPTEPIGAEPTAPGWAGHPPDESTDQPGPRGQGHGAAQPDVPVPPPAPDRRPAARPHQPPWPGQGAVEPGPVGHGHAPVEHRPVEHGPVAQGWDGQSGQGGPAWPERGGGEADDGYPSPREAWQTTYPQEEQAGRGRLMVVVAVVVALVVLVVMVGVAVLVLGRDGAPPPTQATPPSAAAGPTVDGPPPGDLKLRDDSSTITLTWTDPSAGAVPFMVAGGRAGQKLGVMATVDPGQTSYTVNGLNARVDYCFTVLAVYSTDAFATSGQVCTQRERTATPR</sequence>
<reference evidence="6 7" key="1">
    <citation type="submission" date="2016-06" db="EMBL/GenBank/DDBJ databases">
        <authorList>
            <person name="Kjaerup R.B."/>
            <person name="Dalgaard T.S."/>
            <person name="Juul-Madsen H.R."/>
        </authorList>
    </citation>
    <scope>NUCLEOTIDE SEQUENCE [LARGE SCALE GENOMIC DNA]</scope>
    <source>
        <strain evidence="6 7">DSM 45626</strain>
    </source>
</reference>
<evidence type="ECO:0000313" key="7">
    <source>
        <dbReference type="Proteomes" id="UP000199375"/>
    </source>
</evidence>
<gene>
    <name evidence="6" type="ORF">GA0070558_110173</name>
</gene>
<dbReference type="CDD" id="cd00063">
    <property type="entry name" value="FN3"/>
    <property type="match status" value="1"/>
</dbReference>
<feature type="compositionally biased region" description="Pro residues" evidence="3">
    <location>
        <begin position="166"/>
        <end position="213"/>
    </location>
</feature>
<dbReference type="Pfam" id="PF13374">
    <property type="entry name" value="TPR_10"/>
    <property type="match status" value="1"/>
</dbReference>
<feature type="region of interest" description="Disordered" evidence="3">
    <location>
        <begin position="1"/>
        <end position="21"/>
    </location>
</feature>
<keyword evidence="2" id="KW-0119">Carbohydrate metabolism</keyword>
<dbReference type="GO" id="GO:0016798">
    <property type="term" value="F:hydrolase activity, acting on glycosyl bonds"/>
    <property type="evidence" value="ECO:0007669"/>
    <property type="project" value="UniProtKB-KW"/>
</dbReference>
<feature type="compositionally biased region" description="Low complexity" evidence="3">
    <location>
        <begin position="214"/>
        <end position="227"/>
    </location>
</feature>
<keyword evidence="2" id="KW-0624">Polysaccharide degradation</keyword>
<keyword evidence="4" id="KW-0472">Membrane</keyword>
<proteinExistence type="predicted"/>
<dbReference type="InterPro" id="IPR013783">
    <property type="entry name" value="Ig-like_fold"/>
</dbReference>
<feature type="compositionally biased region" description="Pro residues" evidence="3">
    <location>
        <begin position="277"/>
        <end position="291"/>
    </location>
</feature>
<keyword evidence="1" id="KW-0378">Hydrolase</keyword>
<dbReference type="InterPro" id="IPR036116">
    <property type="entry name" value="FN3_sf"/>
</dbReference>
<feature type="compositionally biased region" description="Pro residues" evidence="3">
    <location>
        <begin position="233"/>
        <end position="250"/>
    </location>
</feature>
<dbReference type="SUPFAM" id="SSF48452">
    <property type="entry name" value="TPR-like"/>
    <property type="match status" value="1"/>
</dbReference>
<dbReference type="InterPro" id="IPR011990">
    <property type="entry name" value="TPR-like_helical_dom_sf"/>
</dbReference>
<evidence type="ECO:0000256" key="4">
    <source>
        <dbReference type="SAM" id="Phobius"/>
    </source>
</evidence>
<dbReference type="PROSITE" id="PS50853">
    <property type="entry name" value="FN3"/>
    <property type="match status" value="1"/>
</dbReference>
<dbReference type="SUPFAM" id="SSF49265">
    <property type="entry name" value="Fibronectin type III"/>
    <property type="match status" value="1"/>
</dbReference>
<feature type="domain" description="Fibronectin type-III" evidence="5">
    <location>
        <begin position="636"/>
        <end position="728"/>
    </location>
</feature>
<evidence type="ECO:0000256" key="2">
    <source>
        <dbReference type="ARBA" id="ARBA00023326"/>
    </source>
</evidence>
<protein>
    <submittedName>
        <fullName evidence="6">Tetratricopeptide repeat-containing protein</fullName>
    </submittedName>
</protein>
<feature type="compositionally biased region" description="Low complexity" evidence="3">
    <location>
        <begin position="622"/>
        <end position="631"/>
    </location>
</feature>
<dbReference type="Gene3D" id="1.25.40.10">
    <property type="entry name" value="Tetratricopeptide repeat domain"/>
    <property type="match status" value="1"/>
</dbReference>
<feature type="compositionally biased region" description="Basic and acidic residues" evidence="3">
    <location>
        <begin position="323"/>
        <end position="333"/>
    </location>
</feature>
<dbReference type="InterPro" id="IPR003961">
    <property type="entry name" value="FN3_dom"/>
</dbReference>
<dbReference type="AlphaFoldDB" id="A0A1C4VR97"/>
<feature type="region of interest" description="Disordered" evidence="3">
    <location>
        <begin position="615"/>
        <end position="638"/>
    </location>
</feature>
<keyword evidence="1" id="KW-0326">Glycosidase</keyword>
<feature type="region of interest" description="Disordered" evidence="3">
    <location>
        <begin position="158"/>
        <end position="581"/>
    </location>
</feature>
<dbReference type="EMBL" id="FMCW01000010">
    <property type="protein sequence ID" value="SCE86473.1"/>
    <property type="molecule type" value="Genomic_DNA"/>
</dbReference>
<dbReference type="GO" id="GO:0000272">
    <property type="term" value="P:polysaccharide catabolic process"/>
    <property type="evidence" value="ECO:0007669"/>
    <property type="project" value="UniProtKB-KW"/>
</dbReference>